<dbReference type="EMBL" id="JBBPBM010000716">
    <property type="protein sequence ID" value="KAK8492520.1"/>
    <property type="molecule type" value="Genomic_DNA"/>
</dbReference>
<accession>A0ABR2AH66</accession>
<protein>
    <submittedName>
        <fullName evidence="2">Uncharacterized protein</fullName>
    </submittedName>
</protein>
<evidence type="ECO:0000313" key="3">
    <source>
        <dbReference type="Proteomes" id="UP001472677"/>
    </source>
</evidence>
<gene>
    <name evidence="2" type="ORF">V6N12_041702</name>
</gene>
<evidence type="ECO:0000256" key="1">
    <source>
        <dbReference type="SAM" id="MobiDB-lite"/>
    </source>
</evidence>
<proteinExistence type="predicted"/>
<evidence type="ECO:0000313" key="2">
    <source>
        <dbReference type="EMBL" id="KAK8492520.1"/>
    </source>
</evidence>
<sequence length="81" mass="9096">MTSPRKGRSVGVKKGEGDQSQENEEQNSDPRTATTSGKNRRKGMHLEENNVESDEGKKLKFSKIVTARTVGKPRRTVQKIR</sequence>
<keyword evidence="3" id="KW-1185">Reference proteome</keyword>
<organism evidence="2 3">
    <name type="scientific">Hibiscus sabdariffa</name>
    <name type="common">roselle</name>
    <dbReference type="NCBI Taxonomy" id="183260"/>
    <lineage>
        <taxon>Eukaryota</taxon>
        <taxon>Viridiplantae</taxon>
        <taxon>Streptophyta</taxon>
        <taxon>Embryophyta</taxon>
        <taxon>Tracheophyta</taxon>
        <taxon>Spermatophyta</taxon>
        <taxon>Magnoliopsida</taxon>
        <taxon>eudicotyledons</taxon>
        <taxon>Gunneridae</taxon>
        <taxon>Pentapetalae</taxon>
        <taxon>rosids</taxon>
        <taxon>malvids</taxon>
        <taxon>Malvales</taxon>
        <taxon>Malvaceae</taxon>
        <taxon>Malvoideae</taxon>
        <taxon>Hibiscus</taxon>
    </lineage>
</organism>
<reference evidence="2 3" key="1">
    <citation type="journal article" date="2024" name="G3 (Bethesda)">
        <title>Genome assembly of Hibiscus sabdariffa L. provides insights into metabolisms of medicinal natural products.</title>
        <authorList>
            <person name="Kim T."/>
        </authorList>
    </citation>
    <scope>NUCLEOTIDE SEQUENCE [LARGE SCALE GENOMIC DNA]</scope>
    <source>
        <strain evidence="2">TK-2024</strain>
        <tissue evidence="2">Old leaves</tissue>
    </source>
</reference>
<feature type="compositionally biased region" description="Basic and acidic residues" evidence="1">
    <location>
        <begin position="44"/>
        <end position="58"/>
    </location>
</feature>
<feature type="region of interest" description="Disordered" evidence="1">
    <location>
        <begin position="1"/>
        <end position="59"/>
    </location>
</feature>
<comment type="caution">
    <text evidence="2">The sequence shown here is derived from an EMBL/GenBank/DDBJ whole genome shotgun (WGS) entry which is preliminary data.</text>
</comment>
<name>A0ABR2AH66_9ROSI</name>
<dbReference type="Proteomes" id="UP001472677">
    <property type="component" value="Unassembled WGS sequence"/>
</dbReference>